<dbReference type="HOGENOM" id="CLU_026673_3_3_7"/>
<name>B9M2F1_GEODF</name>
<dbReference type="RefSeq" id="WP_012646059.1">
    <property type="nucleotide sequence ID" value="NC_011979.1"/>
</dbReference>
<gene>
    <name evidence="3" type="ordered locus">Geob_0968</name>
</gene>
<accession>B9M2F1</accession>
<dbReference type="GO" id="GO:0008270">
    <property type="term" value="F:zinc ion binding"/>
    <property type="evidence" value="ECO:0007669"/>
    <property type="project" value="InterPro"/>
</dbReference>
<dbReference type="AlphaFoldDB" id="B9M2F1"/>
<dbReference type="PROSITE" id="PS01162">
    <property type="entry name" value="QOR_ZETA_CRYSTAL"/>
    <property type="match status" value="1"/>
</dbReference>
<keyword evidence="4" id="KW-1185">Reference proteome</keyword>
<dbReference type="Pfam" id="PF08240">
    <property type="entry name" value="ADH_N"/>
    <property type="match status" value="1"/>
</dbReference>
<reference evidence="3 4" key="1">
    <citation type="submission" date="2009-01" db="EMBL/GenBank/DDBJ databases">
        <title>Complete sequence of Geobacter sp. FRC-32.</title>
        <authorList>
            <consortium name="US DOE Joint Genome Institute"/>
            <person name="Lucas S."/>
            <person name="Copeland A."/>
            <person name="Lapidus A."/>
            <person name="Glavina del Rio T."/>
            <person name="Dalin E."/>
            <person name="Tice H."/>
            <person name="Bruce D."/>
            <person name="Goodwin L."/>
            <person name="Pitluck S."/>
            <person name="Saunders E."/>
            <person name="Brettin T."/>
            <person name="Detter J.C."/>
            <person name="Han C."/>
            <person name="Larimer F."/>
            <person name="Land M."/>
            <person name="Hauser L."/>
            <person name="Kyrpides N."/>
            <person name="Ovchinnikova G."/>
            <person name="Kostka J."/>
            <person name="Richardson P."/>
        </authorList>
    </citation>
    <scope>NUCLEOTIDE SEQUENCE [LARGE SCALE GENOMIC DNA]</scope>
    <source>
        <strain evidence="4">DSM 22248 / JCM 15807 / FRC-32</strain>
    </source>
</reference>
<dbReference type="SMART" id="SM00829">
    <property type="entry name" value="PKS_ER"/>
    <property type="match status" value="1"/>
</dbReference>
<dbReference type="KEGG" id="geo:Geob_0968"/>
<dbReference type="SUPFAM" id="SSF51735">
    <property type="entry name" value="NAD(P)-binding Rossmann-fold domains"/>
    <property type="match status" value="1"/>
</dbReference>
<dbReference type="CDD" id="cd05289">
    <property type="entry name" value="MDR_like_2"/>
    <property type="match status" value="1"/>
</dbReference>
<dbReference type="GO" id="GO:0016491">
    <property type="term" value="F:oxidoreductase activity"/>
    <property type="evidence" value="ECO:0007669"/>
    <property type="project" value="UniProtKB-KW"/>
</dbReference>
<dbReference type="EMBL" id="CP001390">
    <property type="protein sequence ID" value="ACM19330.1"/>
    <property type="molecule type" value="Genomic_DNA"/>
</dbReference>
<dbReference type="InterPro" id="IPR011032">
    <property type="entry name" value="GroES-like_sf"/>
</dbReference>
<evidence type="ECO:0000313" key="4">
    <source>
        <dbReference type="Proteomes" id="UP000007721"/>
    </source>
</evidence>
<organism evidence="3 4">
    <name type="scientific">Geotalea daltonii (strain DSM 22248 / JCM 15807 / FRC-32)</name>
    <name type="common">Geobacter daltonii</name>
    <dbReference type="NCBI Taxonomy" id="316067"/>
    <lineage>
        <taxon>Bacteria</taxon>
        <taxon>Pseudomonadati</taxon>
        <taxon>Thermodesulfobacteriota</taxon>
        <taxon>Desulfuromonadia</taxon>
        <taxon>Geobacterales</taxon>
        <taxon>Geobacteraceae</taxon>
        <taxon>Geotalea</taxon>
    </lineage>
</organism>
<evidence type="ECO:0000313" key="3">
    <source>
        <dbReference type="EMBL" id="ACM19330.1"/>
    </source>
</evidence>
<dbReference type="PANTHER" id="PTHR11695:SF294">
    <property type="entry name" value="RETICULON-4-INTERACTING PROTEIN 1, MITOCHONDRIAL"/>
    <property type="match status" value="1"/>
</dbReference>
<protein>
    <submittedName>
        <fullName evidence="3">Zinc-dependent oxidoreductase</fullName>
    </submittedName>
</protein>
<dbReference type="OrthoDB" id="9787435at2"/>
<dbReference type="InterPro" id="IPR002364">
    <property type="entry name" value="Quin_OxRdtase/zeta-crystal_CS"/>
</dbReference>
<dbReference type="InterPro" id="IPR036291">
    <property type="entry name" value="NAD(P)-bd_dom_sf"/>
</dbReference>
<feature type="domain" description="Enoyl reductase (ER)" evidence="2">
    <location>
        <begin position="10"/>
        <end position="307"/>
    </location>
</feature>
<dbReference type="eggNOG" id="COG0604">
    <property type="taxonomic scope" value="Bacteria"/>
</dbReference>
<dbReference type="PANTHER" id="PTHR11695">
    <property type="entry name" value="ALCOHOL DEHYDROGENASE RELATED"/>
    <property type="match status" value="1"/>
</dbReference>
<dbReference type="InterPro" id="IPR020843">
    <property type="entry name" value="ER"/>
</dbReference>
<dbReference type="InterPro" id="IPR050700">
    <property type="entry name" value="YIM1/Zinc_Alcohol_DH_Fams"/>
</dbReference>
<dbReference type="InterPro" id="IPR013154">
    <property type="entry name" value="ADH-like_N"/>
</dbReference>
<dbReference type="Gene3D" id="3.40.50.720">
    <property type="entry name" value="NAD(P)-binding Rossmann-like Domain"/>
    <property type="match status" value="1"/>
</dbReference>
<dbReference type="STRING" id="316067.Geob_0968"/>
<dbReference type="SUPFAM" id="SSF50129">
    <property type="entry name" value="GroES-like"/>
    <property type="match status" value="1"/>
</dbReference>
<evidence type="ECO:0000256" key="1">
    <source>
        <dbReference type="ARBA" id="ARBA00023002"/>
    </source>
</evidence>
<evidence type="ECO:0000259" key="2">
    <source>
        <dbReference type="SMART" id="SM00829"/>
    </source>
</evidence>
<dbReference type="Pfam" id="PF13602">
    <property type="entry name" value="ADH_zinc_N_2"/>
    <property type="match status" value="1"/>
</dbReference>
<dbReference type="Proteomes" id="UP000007721">
    <property type="component" value="Chromosome"/>
</dbReference>
<sequence>MKAVAIEKYGGPEVLQLMDLPKPAVTKRDVLIEIHAASVNPVDWKIREGYLQDMLHHRFPLILGWDAAGVVVDTGPEVTKFKRGDKVFSRTDIARNGTYAEYVAVDEKYVAMKPANISFEGAAAVPLVGLTAWQALVDFARMKKDDKVLIHAGSGGVGSFAIQLAKSKGCYVAATCSSAHVDFVRSLGADQIVDYTKGDFSLQLHDYDIVFDTIGGETYRKSFKVLRQQHGAMVSILEQPDHELAEQTGVRVGYLFMHPDGKELGKIAELVEAGDIKPVVGKILPLEEARNAQMLSQSHHARGKIVLQVRG</sequence>
<keyword evidence="1" id="KW-0560">Oxidoreductase</keyword>
<dbReference type="Gene3D" id="3.90.180.10">
    <property type="entry name" value="Medium-chain alcohol dehydrogenases, catalytic domain"/>
    <property type="match status" value="1"/>
</dbReference>
<proteinExistence type="predicted"/>